<feature type="region of interest" description="Disordered" evidence="1">
    <location>
        <begin position="15"/>
        <end position="55"/>
    </location>
</feature>
<dbReference type="Proteomes" id="UP001610334">
    <property type="component" value="Unassembled WGS sequence"/>
</dbReference>
<evidence type="ECO:0000313" key="3">
    <source>
        <dbReference type="Proteomes" id="UP001610334"/>
    </source>
</evidence>
<protein>
    <submittedName>
        <fullName evidence="2">Uncharacterized protein</fullName>
    </submittedName>
</protein>
<dbReference type="EMBL" id="JBFXLT010000019">
    <property type="protein sequence ID" value="KAL2817198.1"/>
    <property type="molecule type" value="Genomic_DNA"/>
</dbReference>
<reference evidence="2 3" key="1">
    <citation type="submission" date="2024-07" db="EMBL/GenBank/DDBJ databases">
        <title>Section-level genome sequencing and comparative genomics of Aspergillus sections Usti and Cavernicolus.</title>
        <authorList>
            <consortium name="Lawrence Berkeley National Laboratory"/>
            <person name="Nybo J.L."/>
            <person name="Vesth T.C."/>
            <person name="Theobald S."/>
            <person name="Frisvad J.C."/>
            <person name="Larsen T.O."/>
            <person name="Kjaerboelling I."/>
            <person name="Rothschild-Mancinelli K."/>
            <person name="Lyhne E.K."/>
            <person name="Kogle M.E."/>
            <person name="Barry K."/>
            <person name="Clum A."/>
            <person name="Na H."/>
            <person name="Ledsgaard L."/>
            <person name="Lin J."/>
            <person name="Lipzen A."/>
            <person name="Kuo A."/>
            <person name="Riley R."/>
            <person name="Mondo S."/>
            <person name="Labutti K."/>
            <person name="Haridas S."/>
            <person name="Pangalinan J."/>
            <person name="Salamov A.A."/>
            <person name="Simmons B.A."/>
            <person name="Magnuson J.K."/>
            <person name="Chen J."/>
            <person name="Drula E."/>
            <person name="Henrissat B."/>
            <person name="Wiebenga A."/>
            <person name="Lubbers R.J."/>
            <person name="Gomes A.C."/>
            <person name="Makela M.R."/>
            <person name="Stajich J."/>
            <person name="Grigoriev I.V."/>
            <person name="Mortensen U.H."/>
            <person name="De Vries R.P."/>
            <person name="Baker S.E."/>
            <person name="Andersen M.R."/>
        </authorList>
    </citation>
    <scope>NUCLEOTIDE SEQUENCE [LARGE SCALE GENOMIC DNA]</scope>
    <source>
        <strain evidence="2 3">CBS 588.65</strain>
    </source>
</reference>
<feature type="compositionally biased region" description="Basic and acidic residues" evidence="1">
    <location>
        <begin position="19"/>
        <end position="35"/>
    </location>
</feature>
<accession>A0ABR4HR70</accession>
<proteinExistence type="predicted"/>
<evidence type="ECO:0000256" key="1">
    <source>
        <dbReference type="SAM" id="MobiDB-lite"/>
    </source>
</evidence>
<comment type="caution">
    <text evidence="2">The sequence shown here is derived from an EMBL/GenBank/DDBJ whole genome shotgun (WGS) entry which is preliminary data.</text>
</comment>
<keyword evidence="3" id="KW-1185">Reference proteome</keyword>
<evidence type="ECO:0000313" key="2">
    <source>
        <dbReference type="EMBL" id="KAL2817198.1"/>
    </source>
</evidence>
<name>A0ABR4HR70_9EURO</name>
<organism evidence="2 3">
    <name type="scientific">Aspergillus granulosus</name>
    <dbReference type="NCBI Taxonomy" id="176169"/>
    <lineage>
        <taxon>Eukaryota</taxon>
        <taxon>Fungi</taxon>
        <taxon>Dikarya</taxon>
        <taxon>Ascomycota</taxon>
        <taxon>Pezizomycotina</taxon>
        <taxon>Eurotiomycetes</taxon>
        <taxon>Eurotiomycetidae</taxon>
        <taxon>Eurotiales</taxon>
        <taxon>Aspergillaceae</taxon>
        <taxon>Aspergillus</taxon>
        <taxon>Aspergillus subgen. Nidulantes</taxon>
    </lineage>
</organism>
<gene>
    <name evidence="2" type="ORF">BJX63DRAFT_118250</name>
</gene>
<feature type="compositionally biased region" description="Polar residues" evidence="1">
    <location>
        <begin position="36"/>
        <end position="46"/>
    </location>
</feature>
<sequence length="171" mass="18928">MASCKRRAGLSLEFVTLRPRSEEKGSEGPERERGPRQQTPANTSASPPKLCQKGSRTDLVFGGQLGTLIMEDLTNSPRQHPALISKFSRQARRKRIFRRGEKCTGHPTFRLEILVEFGPQVTLKCRPSRATIPVTAVSTAFSGIQARLPHRLSSILPREVLGPSPYLPDVS</sequence>